<protein>
    <submittedName>
        <fullName evidence="9">ABC transporter ATP-binding protein</fullName>
    </submittedName>
</protein>
<keyword evidence="5" id="KW-0472">Membrane</keyword>
<comment type="caution">
    <text evidence="9">The sequence shown here is derived from an EMBL/GenBank/DDBJ whole genome shotgun (WGS) entry which is preliminary data.</text>
</comment>
<dbReference type="PANTHER" id="PTHR42711">
    <property type="entry name" value="ABC TRANSPORTER ATP-BINDING PROTEIN"/>
    <property type="match status" value="1"/>
</dbReference>
<accession>A0A2N7VLB4</accession>
<reference evidence="9 10" key="1">
    <citation type="submission" date="2018-01" db="EMBL/GenBank/DDBJ databases">
        <title>Whole genome analyses suggest that Burkholderia sensu lato contains two further novel genera in the rhizoxinica-symbiotica group Mycetohabitans gen. nov., and Trinickia gen. nov.: implications for the evolution of diazotrophy and nodulation in the Burkholderiaceae.</title>
        <authorList>
            <person name="Estrada-de los Santos P."/>
            <person name="Palmer M."/>
            <person name="Chavez-Ramirez B."/>
            <person name="Beukes C."/>
            <person name="Steenkamp E.T."/>
            <person name="Hirsch A.M."/>
            <person name="Manyaka P."/>
            <person name="Maluk M."/>
            <person name="Lafos M."/>
            <person name="Crook M."/>
            <person name="Gross E."/>
            <person name="Simon M.F."/>
            <person name="Bueno dos Reis Junior F."/>
            <person name="Poole P.S."/>
            <person name="Venter S.N."/>
            <person name="James E.K."/>
        </authorList>
    </citation>
    <scope>NUCLEOTIDE SEQUENCE [LARGE SCALE GENOMIC DNA]</scope>
    <source>
        <strain evidence="9 10">GIMN1.004</strain>
    </source>
</reference>
<dbReference type="Gene3D" id="3.40.50.300">
    <property type="entry name" value="P-loop containing nucleotide triphosphate hydrolases"/>
    <property type="match status" value="1"/>
</dbReference>
<dbReference type="SMART" id="SM00382">
    <property type="entry name" value="AAA"/>
    <property type="match status" value="1"/>
</dbReference>
<dbReference type="PROSITE" id="PS00211">
    <property type="entry name" value="ABC_TRANSPORTER_1"/>
    <property type="match status" value="1"/>
</dbReference>
<dbReference type="InterPro" id="IPR017871">
    <property type="entry name" value="ABC_transporter-like_CS"/>
</dbReference>
<evidence type="ECO:0000256" key="2">
    <source>
        <dbReference type="ARBA" id="ARBA00022448"/>
    </source>
</evidence>
<evidence type="ECO:0000256" key="6">
    <source>
        <dbReference type="ARBA" id="ARBA00022741"/>
    </source>
</evidence>
<keyword evidence="5" id="KW-0997">Cell inner membrane</keyword>
<dbReference type="EMBL" id="PNYA01000017">
    <property type="protein sequence ID" value="PMS17950.1"/>
    <property type="molecule type" value="Genomic_DNA"/>
</dbReference>
<feature type="domain" description="ABC transporter" evidence="8">
    <location>
        <begin position="7"/>
        <end position="236"/>
    </location>
</feature>
<keyword evidence="2" id="KW-0813">Transport</keyword>
<evidence type="ECO:0000259" key="8">
    <source>
        <dbReference type="PROSITE" id="PS50893"/>
    </source>
</evidence>
<keyword evidence="4" id="KW-1003">Cell membrane</keyword>
<dbReference type="PANTHER" id="PTHR42711:SF5">
    <property type="entry name" value="ABC TRANSPORTER ATP-BINDING PROTEIN NATA"/>
    <property type="match status" value="1"/>
</dbReference>
<evidence type="ECO:0000256" key="3">
    <source>
        <dbReference type="ARBA" id="ARBA00022458"/>
    </source>
</evidence>
<dbReference type="InterPro" id="IPR003439">
    <property type="entry name" value="ABC_transporter-like_ATP-bd"/>
</dbReference>
<keyword evidence="10" id="KW-1185">Reference proteome</keyword>
<keyword evidence="3" id="KW-0536">Nodulation</keyword>
<dbReference type="PROSITE" id="PS50893">
    <property type="entry name" value="ABC_TRANSPORTER_2"/>
    <property type="match status" value="1"/>
</dbReference>
<dbReference type="GO" id="GO:0005524">
    <property type="term" value="F:ATP binding"/>
    <property type="evidence" value="ECO:0007669"/>
    <property type="project" value="UniProtKB-KW"/>
</dbReference>
<name>A0A2N7VLB4_9BURK</name>
<evidence type="ECO:0000256" key="5">
    <source>
        <dbReference type="ARBA" id="ARBA00022519"/>
    </source>
</evidence>
<keyword evidence="6" id="KW-0547">Nucleotide-binding</keyword>
<dbReference type="InterPro" id="IPR027417">
    <property type="entry name" value="P-loop_NTPase"/>
</dbReference>
<organism evidence="9 10">
    <name type="scientific">Trinickia dabaoshanensis</name>
    <dbReference type="NCBI Taxonomy" id="564714"/>
    <lineage>
        <taxon>Bacteria</taxon>
        <taxon>Pseudomonadati</taxon>
        <taxon>Pseudomonadota</taxon>
        <taxon>Betaproteobacteria</taxon>
        <taxon>Burkholderiales</taxon>
        <taxon>Burkholderiaceae</taxon>
        <taxon>Trinickia</taxon>
    </lineage>
</organism>
<evidence type="ECO:0000313" key="10">
    <source>
        <dbReference type="Proteomes" id="UP000235616"/>
    </source>
</evidence>
<dbReference type="InterPro" id="IPR050763">
    <property type="entry name" value="ABC_transporter_ATP-binding"/>
</dbReference>
<sequence length="315" mass="33679">MRGRCSIELQHVGFMRDGRDVLRDVSLTIGRGELTALVGLNGAGKTTLISLLSTLAVPSRGRVVVNGIDTARDAAKVRASIGVVFQESALEPRLSTHENLSFIARCQGLNGRAAGLRVDALLEALGLDALAQTRVGSLSGGQRRRVELARALVAKPPVLLLDEPTLGLDAAARQAFWSEIKTLAGAGHTVLCSTHDTDEARDADSVVILDQGELLARGPWQALSASTPGSVRLHTRYIDETHRWLLEHGYRAQACGDVVSVIGTDPQAMLPALLQRIPYAVQVAQVAMPDLRATLANWIDSRRKGAVGKTERVAA</sequence>
<evidence type="ECO:0000256" key="4">
    <source>
        <dbReference type="ARBA" id="ARBA00022475"/>
    </source>
</evidence>
<evidence type="ECO:0000256" key="7">
    <source>
        <dbReference type="ARBA" id="ARBA00022840"/>
    </source>
</evidence>
<dbReference type="OrthoDB" id="9032630at2"/>
<proteinExistence type="inferred from homology"/>
<gene>
    <name evidence="9" type="ORF">C0Z18_18345</name>
</gene>
<comment type="similarity">
    <text evidence="1">Belongs to the ABC transporter superfamily.</text>
</comment>
<evidence type="ECO:0000313" key="9">
    <source>
        <dbReference type="EMBL" id="PMS17950.1"/>
    </source>
</evidence>
<dbReference type="AlphaFoldDB" id="A0A2N7VLB4"/>
<evidence type="ECO:0000256" key="1">
    <source>
        <dbReference type="ARBA" id="ARBA00005417"/>
    </source>
</evidence>
<dbReference type="InterPro" id="IPR003593">
    <property type="entry name" value="AAA+_ATPase"/>
</dbReference>
<dbReference type="SUPFAM" id="SSF52540">
    <property type="entry name" value="P-loop containing nucleoside triphosphate hydrolases"/>
    <property type="match status" value="1"/>
</dbReference>
<keyword evidence="7 9" id="KW-0067">ATP-binding</keyword>
<dbReference type="Proteomes" id="UP000235616">
    <property type="component" value="Unassembled WGS sequence"/>
</dbReference>
<dbReference type="GO" id="GO:0016887">
    <property type="term" value="F:ATP hydrolysis activity"/>
    <property type="evidence" value="ECO:0007669"/>
    <property type="project" value="InterPro"/>
</dbReference>
<dbReference type="Pfam" id="PF00005">
    <property type="entry name" value="ABC_tran"/>
    <property type="match status" value="1"/>
</dbReference>